<dbReference type="AlphaFoldDB" id="A0A7T0BU60"/>
<dbReference type="PANTHER" id="PTHR23521:SF3">
    <property type="entry name" value="MFS TRANSPORTER"/>
    <property type="match status" value="1"/>
</dbReference>
<dbReference type="CDD" id="cd17477">
    <property type="entry name" value="MFS_YcaD_like"/>
    <property type="match status" value="1"/>
</dbReference>
<dbReference type="InterPro" id="IPR036259">
    <property type="entry name" value="MFS_trans_sf"/>
</dbReference>
<evidence type="ECO:0000256" key="3">
    <source>
        <dbReference type="ARBA" id="ARBA00022989"/>
    </source>
</evidence>
<comment type="subcellular location">
    <subcellularLocation>
        <location evidence="1">Membrane</location>
    </subcellularLocation>
</comment>
<feature type="transmembrane region" description="Helical" evidence="6">
    <location>
        <begin position="162"/>
        <end position="182"/>
    </location>
</feature>
<feature type="transmembrane region" description="Helical" evidence="6">
    <location>
        <begin position="39"/>
        <end position="61"/>
    </location>
</feature>
<gene>
    <name evidence="7" type="ORF">G3M70_03565</name>
</gene>
<feature type="transmembrane region" description="Helical" evidence="6">
    <location>
        <begin position="290"/>
        <end position="311"/>
    </location>
</feature>
<feature type="region of interest" description="Disordered" evidence="5">
    <location>
        <begin position="394"/>
        <end position="417"/>
    </location>
</feature>
<dbReference type="InterPro" id="IPR011701">
    <property type="entry name" value="MFS"/>
</dbReference>
<dbReference type="Pfam" id="PF00083">
    <property type="entry name" value="Sugar_tr"/>
    <property type="match status" value="1"/>
</dbReference>
<evidence type="ECO:0000256" key="6">
    <source>
        <dbReference type="SAM" id="Phobius"/>
    </source>
</evidence>
<dbReference type="KEGG" id="nli:G3M70_03565"/>
<evidence type="ECO:0000256" key="1">
    <source>
        <dbReference type="ARBA" id="ARBA00004370"/>
    </source>
</evidence>
<keyword evidence="4 6" id="KW-0472">Membrane</keyword>
<dbReference type="InterPro" id="IPR005828">
    <property type="entry name" value="MFS_sugar_transport-like"/>
</dbReference>
<sequence length="417" mass="45397">MITQLYTLWALFFGIALITIGNGLQGTILGVRGTMEGFSVGTLGFIMSSYYLGFLLGSFYVQKLILKVGHIRVFAAFASVASISILGHSLIFDPLSWGLFRLISGFSFAGIFVVAESWLNDQSQNEDRGKILSIYMAINHGGFLIGQLFLNLAHPGGFTHFILISILLSFALIPILVTASPFPSFNSYQPMSVSELYHNSPTALVGGICVGVAHGCVWGLGPVYAFKSGFDVYGVSIFMGVFLLGGFIFQWPIGMLSDKFDRRSVLFRVVWSAAIFALACSFFSETNSDLLLFLMFVFGGLSLPLYSLCIAHANDKLDRSQMVSGSSTMVLMYGCGALFGPLLGSLSMELFGRIGFFYQLTFVHIILGIFVFARIKKSAPVPLVEQEEFIPVPSTTSPMVSNLAPNATDESPESTNE</sequence>
<keyword evidence="2 6" id="KW-0812">Transmembrane</keyword>
<name>A0A7T0BU60_9BACT</name>
<evidence type="ECO:0000256" key="4">
    <source>
        <dbReference type="ARBA" id="ARBA00023136"/>
    </source>
</evidence>
<dbReference type="InterPro" id="IPR047200">
    <property type="entry name" value="MFS_YcaD-like"/>
</dbReference>
<feature type="transmembrane region" description="Helical" evidence="6">
    <location>
        <begin position="323"/>
        <end position="344"/>
    </location>
</feature>
<dbReference type="PANTHER" id="PTHR23521">
    <property type="entry name" value="TRANSPORTER MFS SUPERFAMILY"/>
    <property type="match status" value="1"/>
</dbReference>
<feature type="transmembrane region" description="Helical" evidence="6">
    <location>
        <begin position="98"/>
        <end position="119"/>
    </location>
</feature>
<dbReference type="GO" id="GO:0005886">
    <property type="term" value="C:plasma membrane"/>
    <property type="evidence" value="ECO:0007669"/>
    <property type="project" value="TreeGrafter"/>
</dbReference>
<feature type="transmembrane region" description="Helical" evidence="6">
    <location>
        <begin position="73"/>
        <end position="92"/>
    </location>
</feature>
<feature type="transmembrane region" description="Helical" evidence="6">
    <location>
        <begin position="265"/>
        <end position="284"/>
    </location>
</feature>
<proteinExistence type="predicted"/>
<evidence type="ECO:0000256" key="2">
    <source>
        <dbReference type="ARBA" id="ARBA00022692"/>
    </source>
</evidence>
<dbReference type="Proteomes" id="UP000594688">
    <property type="component" value="Chromosome"/>
</dbReference>
<dbReference type="GO" id="GO:0022857">
    <property type="term" value="F:transmembrane transporter activity"/>
    <property type="evidence" value="ECO:0007669"/>
    <property type="project" value="InterPro"/>
</dbReference>
<feature type="transmembrane region" description="Helical" evidence="6">
    <location>
        <begin position="203"/>
        <end position="226"/>
    </location>
</feature>
<dbReference type="EMBL" id="CP048685">
    <property type="protein sequence ID" value="QPJ61015.1"/>
    <property type="molecule type" value="Genomic_DNA"/>
</dbReference>
<keyword evidence="3 6" id="KW-1133">Transmembrane helix</keyword>
<evidence type="ECO:0000256" key="5">
    <source>
        <dbReference type="SAM" id="MobiDB-lite"/>
    </source>
</evidence>
<feature type="transmembrane region" description="Helical" evidence="6">
    <location>
        <begin position="232"/>
        <end position="253"/>
    </location>
</feature>
<protein>
    <submittedName>
        <fullName evidence="7">MFS transporter</fullName>
    </submittedName>
</protein>
<dbReference type="Gene3D" id="1.20.1250.20">
    <property type="entry name" value="MFS general substrate transporter like domains"/>
    <property type="match status" value="2"/>
</dbReference>
<evidence type="ECO:0000313" key="8">
    <source>
        <dbReference type="Proteomes" id="UP000594688"/>
    </source>
</evidence>
<dbReference type="SUPFAM" id="SSF103473">
    <property type="entry name" value="MFS general substrate transporter"/>
    <property type="match status" value="1"/>
</dbReference>
<feature type="transmembrane region" description="Helical" evidence="6">
    <location>
        <begin position="131"/>
        <end position="150"/>
    </location>
</feature>
<organism evidence="7 8">
    <name type="scientific">Candidatus Nitronauta litoralis</name>
    <dbReference type="NCBI Taxonomy" id="2705533"/>
    <lineage>
        <taxon>Bacteria</taxon>
        <taxon>Pseudomonadati</taxon>
        <taxon>Nitrospinota/Tectimicrobiota group</taxon>
        <taxon>Nitrospinota</taxon>
        <taxon>Nitrospinia</taxon>
        <taxon>Nitrospinales</taxon>
        <taxon>Nitrospinaceae</taxon>
        <taxon>Candidatus Nitronauta</taxon>
    </lineage>
</organism>
<accession>A0A7T0BU60</accession>
<evidence type="ECO:0000313" key="7">
    <source>
        <dbReference type="EMBL" id="QPJ61015.1"/>
    </source>
</evidence>
<dbReference type="Pfam" id="PF07690">
    <property type="entry name" value="MFS_1"/>
    <property type="match status" value="1"/>
</dbReference>
<reference evidence="7 8" key="1">
    <citation type="submission" date="2020-02" db="EMBL/GenBank/DDBJ databases">
        <title>Genomic and physiological characterization of two novel Nitrospinaceae genera.</title>
        <authorList>
            <person name="Mueller A.J."/>
            <person name="Jung M.-Y."/>
            <person name="Strachan C.R."/>
            <person name="Herbold C.W."/>
            <person name="Kirkegaard R.H."/>
            <person name="Daims H."/>
        </authorList>
    </citation>
    <scope>NUCLEOTIDE SEQUENCE [LARGE SCALE GENOMIC DNA]</scope>
    <source>
        <strain evidence="7">EB</strain>
    </source>
</reference>
<feature type="compositionally biased region" description="Polar residues" evidence="5">
    <location>
        <begin position="394"/>
        <end position="409"/>
    </location>
</feature>
<feature type="transmembrane region" description="Helical" evidence="6">
    <location>
        <begin position="356"/>
        <end position="373"/>
    </location>
</feature>